<keyword evidence="1" id="KW-0805">Transcription regulation</keyword>
<evidence type="ECO:0000256" key="5">
    <source>
        <dbReference type="SAM" id="MobiDB-lite"/>
    </source>
</evidence>
<reference evidence="7" key="1">
    <citation type="submission" date="2020-11" db="EMBL/GenBank/DDBJ databases">
        <title>Novosphingobium aureum sp. nov., a marine bacterium isolated from sediment of a salt flat.</title>
        <authorList>
            <person name="Yoo Y."/>
            <person name="Kim J.-J."/>
        </authorList>
    </citation>
    <scope>NUCLEOTIDE SEQUENCE</scope>
    <source>
        <strain evidence="7">YJ-S2-02</strain>
    </source>
</reference>
<evidence type="ECO:0000256" key="2">
    <source>
        <dbReference type="ARBA" id="ARBA00023125"/>
    </source>
</evidence>
<dbReference type="InterPro" id="IPR036271">
    <property type="entry name" value="Tet_transcr_reg_TetR-rel_C_sf"/>
</dbReference>
<organism evidence="7 8">
    <name type="scientific">Novosphingobium aureum</name>
    <dbReference type="NCBI Taxonomy" id="2792964"/>
    <lineage>
        <taxon>Bacteria</taxon>
        <taxon>Pseudomonadati</taxon>
        <taxon>Pseudomonadota</taxon>
        <taxon>Alphaproteobacteria</taxon>
        <taxon>Sphingomonadales</taxon>
        <taxon>Sphingomonadaceae</taxon>
        <taxon>Novosphingobium</taxon>
    </lineage>
</organism>
<dbReference type="Proteomes" id="UP000617634">
    <property type="component" value="Unassembled WGS sequence"/>
</dbReference>
<dbReference type="PANTHER" id="PTHR30055:SF234">
    <property type="entry name" value="HTH-TYPE TRANSCRIPTIONAL REGULATOR BETI"/>
    <property type="match status" value="1"/>
</dbReference>
<keyword evidence="3" id="KW-0804">Transcription</keyword>
<dbReference type="PANTHER" id="PTHR30055">
    <property type="entry name" value="HTH-TYPE TRANSCRIPTIONAL REGULATOR RUTR"/>
    <property type="match status" value="1"/>
</dbReference>
<feature type="DNA-binding region" description="H-T-H motif" evidence="4">
    <location>
        <begin position="96"/>
        <end position="115"/>
    </location>
</feature>
<evidence type="ECO:0000313" key="7">
    <source>
        <dbReference type="EMBL" id="MBH0114148.1"/>
    </source>
</evidence>
<dbReference type="Gene3D" id="1.10.10.60">
    <property type="entry name" value="Homeodomain-like"/>
    <property type="match status" value="1"/>
</dbReference>
<keyword evidence="2 4" id="KW-0238">DNA-binding</keyword>
<sequence>MTFTPTFCSLGAGILIVEPSFNIEDLPSRQQAIRCYQVTTHQPPSPKTEPGAEQSDQPSQQVSDKTPRTERGRRTARKLLDAAAIEFGERGFHEASITGITKRAGTALGSFYTYYDSKDEIYRALVADLSGKVREAAREASRPDLPAFAAERSALLGFLRFARTHKEIYRIIDECEFVDPQTFRQHYETTARRIAERLGEGAAKGELRADTEEAHAWAIMGMNVFLGLRYAVWSQDRDLDEVADLANDLLANGLAPR</sequence>
<dbReference type="InterPro" id="IPR050109">
    <property type="entry name" value="HTH-type_TetR-like_transc_reg"/>
</dbReference>
<evidence type="ECO:0000313" key="8">
    <source>
        <dbReference type="Proteomes" id="UP000617634"/>
    </source>
</evidence>
<dbReference type="InterPro" id="IPR001647">
    <property type="entry name" value="HTH_TetR"/>
</dbReference>
<dbReference type="PROSITE" id="PS50977">
    <property type="entry name" value="HTH_TETR_2"/>
    <property type="match status" value="1"/>
</dbReference>
<accession>A0A931HEX8</accession>
<evidence type="ECO:0000256" key="3">
    <source>
        <dbReference type="ARBA" id="ARBA00023163"/>
    </source>
</evidence>
<dbReference type="SUPFAM" id="SSF46689">
    <property type="entry name" value="Homeodomain-like"/>
    <property type="match status" value="1"/>
</dbReference>
<comment type="caution">
    <text evidence="7">The sequence shown here is derived from an EMBL/GenBank/DDBJ whole genome shotgun (WGS) entry which is preliminary data.</text>
</comment>
<evidence type="ECO:0000256" key="1">
    <source>
        <dbReference type="ARBA" id="ARBA00023015"/>
    </source>
</evidence>
<feature type="domain" description="HTH tetR-type" evidence="6">
    <location>
        <begin position="73"/>
        <end position="133"/>
    </location>
</feature>
<dbReference type="PRINTS" id="PR00455">
    <property type="entry name" value="HTHTETR"/>
</dbReference>
<feature type="region of interest" description="Disordered" evidence="5">
    <location>
        <begin position="40"/>
        <end position="75"/>
    </location>
</feature>
<dbReference type="Gene3D" id="1.10.357.10">
    <property type="entry name" value="Tetracycline Repressor, domain 2"/>
    <property type="match status" value="1"/>
</dbReference>
<name>A0A931HEX8_9SPHN</name>
<dbReference type="GO" id="GO:0000976">
    <property type="term" value="F:transcription cis-regulatory region binding"/>
    <property type="evidence" value="ECO:0007669"/>
    <property type="project" value="TreeGrafter"/>
</dbReference>
<dbReference type="InterPro" id="IPR009057">
    <property type="entry name" value="Homeodomain-like_sf"/>
</dbReference>
<dbReference type="AlphaFoldDB" id="A0A931HEX8"/>
<evidence type="ECO:0000256" key="4">
    <source>
        <dbReference type="PROSITE-ProRule" id="PRU00335"/>
    </source>
</evidence>
<gene>
    <name evidence="7" type="ORF">I5E68_14480</name>
</gene>
<protein>
    <submittedName>
        <fullName evidence="7">TetR/AcrR family transcriptional regulator</fullName>
    </submittedName>
</protein>
<dbReference type="Pfam" id="PF00440">
    <property type="entry name" value="TetR_N"/>
    <property type="match status" value="1"/>
</dbReference>
<evidence type="ECO:0000259" key="6">
    <source>
        <dbReference type="PROSITE" id="PS50977"/>
    </source>
</evidence>
<dbReference type="SUPFAM" id="SSF48498">
    <property type="entry name" value="Tetracyclin repressor-like, C-terminal domain"/>
    <property type="match status" value="1"/>
</dbReference>
<keyword evidence="8" id="KW-1185">Reference proteome</keyword>
<dbReference type="EMBL" id="JADZGI010000002">
    <property type="protein sequence ID" value="MBH0114148.1"/>
    <property type="molecule type" value="Genomic_DNA"/>
</dbReference>
<dbReference type="GO" id="GO:0003700">
    <property type="term" value="F:DNA-binding transcription factor activity"/>
    <property type="evidence" value="ECO:0007669"/>
    <property type="project" value="TreeGrafter"/>
</dbReference>
<proteinExistence type="predicted"/>
<feature type="compositionally biased region" description="Polar residues" evidence="5">
    <location>
        <begin position="54"/>
        <end position="64"/>
    </location>
</feature>